<accession>A0AA38TT33</accession>
<sequence>MAGYPLPPWNYGWPPQSSWSPSASPSRPSRGSQARQQPGLLGSAPQHQQQSPYAVPPAVFHATTTPH</sequence>
<dbReference type="EMBL" id="JARYMX010000001">
    <property type="protein sequence ID" value="KAJ9566520.1"/>
    <property type="molecule type" value="Genomic_DNA"/>
</dbReference>
<reference evidence="2" key="1">
    <citation type="submission" date="2023-03" db="EMBL/GenBank/DDBJ databases">
        <title>Chromosome-scale reference genome and RAD-based genetic map of yellow starthistle (Centaurea solstitialis) reveal putative structural variation and QTLs associated with invader traits.</title>
        <authorList>
            <person name="Reatini B."/>
            <person name="Cang F.A."/>
            <person name="Jiang Q."/>
            <person name="Mckibben M.T.W."/>
            <person name="Barker M.S."/>
            <person name="Rieseberg L.H."/>
            <person name="Dlugosch K.M."/>
        </authorList>
    </citation>
    <scope>NUCLEOTIDE SEQUENCE</scope>
    <source>
        <strain evidence="2">CAN-66</strain>
        <tissue evidence="2">Leaf</tissue>
    </source>
</reference>
<keyword evidence="3" id="KW-1185">Reference proteome</keyword>
<evidence type="ECO:0000313" key="3">
    <source>
        <dbReference type="Proteomes" id="UP001172457"/>
    </source>
</evidence>
<evidence type="ECO:0000313" key="2">
    <source>
        <dbReference type="EMBL" id="KAJ9566520.1"/>
    </source>
</evidence>
<gene>
    <name evidence="2" type="ORF">OSB04_002486</name>
</gene>
<protein>
    <submittedName>
        <fullName evidence="2">Uncharacterized protein</fullName>
    </submittedName>
</protein>
<dbReference type="Proteomes" id="UP001172457">
    <property type="component" value="Chromosome 1"/>
</dbReference>
<feature type="region of interest" description="Disordered" evidence="1">
    <location>
        <begin position="1"/>
        <end position="67"/>
    </location>
</feature>
<feature type="compositionally biased region" description="Low complexity" evidence="1">
    <location>
        <begin position="12"/>
        <end position="38"/>
    </location>
</feature>
<organism evidence="2 3">
    <name type="scientific">Centaurea solstitialis</name>
    <name type="common">yellow star-thistle</name>
    <dbReference type="NCBI Taxonomy" id="347529"/>
    <lineage>
        <taxon>Eukaryota</taxon>
        <taxon>Viridiplantae</taxon>
        <taxon>Streptophyta</taxon>
        <taxon>Embryophyta</taxon>
        <taxon>Tracheophyta</taxon>
        <taxon>Spermatophyta</taxon>
        <taxon>Magnoliopsida</taxon>
        <taxon>eudicotyledons</taxon>
        <taxon>Gunneridae</taxon>
        <taxon>Pentapetalae</taxon>
        <taxon>asterids</taxon>
        <taxon>campanulids</taxon>
        <taxon>Asterales</taxon>
        <taxon>Asteraceae</taxon>
        <taxon>Carduoideae</taxon>
        <taxon>Cardueae</taxon>
        <taxon>Centaureinae</taxon>
        <taxon>Centaurea</taxon>
    </lineage>
</organism>
<proteinExistence type="predicted"/>
<comment type="caution">
    <text evidence="2">The sequence shown here is derived from an EMBL/GenBank/DDBJ whole genome shotgun (WGS) entry which is preliminary data.</text>
</comment>
<name>A0AA38TT33_9ASTR</name>
<evidence type="ECO:0000256" key="1">
    <source>
        <dbReference type="SAM" id="MobiDB-lite"/>
    </source>
</evidence>
<dbReference type="AlphaFoldDB" id="A0AA38TT33"/>